<evidence type="ECO:0000313" key="2">
    <source>
        <dbReference type="Proteomes" id="UP000199493"/>
    </source>
</evidence>
<dbReference type="EMBL" id="FODB01000076">
    <property type="protein sequence ID" value="SEO36015.1"/>
    <property type="molecule type" value="Genomic_DNA"/>
</dbReference>
<evidence type="ECO:0000313" key="1">
    <source>
        <dbReference type="EMBL" id="SEO36015.1"/>
    </source>
</evidence>
<organism evidence="1 2">
    <name type="scientific">Vreelandella aquamarina</name>
    <dbReference type="NCBI Taxonomy" id="77097"/>
    <lineage>
        <taxon>Bacteria</taxon>
        <taxon>Pseudomonadati</taxon>
        <taxon>Pseudomonadota</taxon>
        <taxon>Gammaproteobacteria</taxon>
        <taxon>Oceanospirillales</taxon>
        <taxon>Halomonadaceae</taxon>
        <taxon>Vreelandella</taxon>
    </lineage>
</organism>
<proteinExistence type="predicted"/>
<accession>A0A1H8P2C3</accession>
<dbReference type="InterPro" id="IPR029063">
    <property type="entry name" value="SAM-dependent_MTases_sf"/>
</dbReference>
<keyword evidence="1" id="KW-0808">Transferase</keyword>
<dbReference type="Gene3D" id="3.40.50.150">
    <property type="entry name" value="Vaccinia Virus protein VP39"/>
    <property type="match status" value="1"/>
</dbReference>
<dbReference type="GO" id="GO:0032259">
    <property type="term" value="P:methylation"/>
    <property type="evidence" value="ECO:0007669"/>
    <property type="project" value="UniProtKB-KW"/>
</dbReference>
<gene>
    <name evidence="1" type="ORF">SAMN04490369_10767</name>
</gene>
<dbReference type="GO" id="GO:0008168">
    <property type="term" value="F:methyltransferase activity"/>
    <property type="evidence" value="ECO:0007669"/>
    <property type="project" value="UniProtKB-KW"/>
</dbReference>
<dbReference type="SUPFAM" id="SSF53335">
    <property type="entry name" value="S-adenosyl-L-methionine-dependent methyltransferases"/>
    <property type="match status" value="1"/>
</dbReference>
<name>A0A1H8P2C3_9GAMM</name>
<dbReference type="STRING" id="77097.SAMN04490369_10767"/>
<keyword evidence="1" id="KW-0489">Methyltransferase</keyword>
<sequence>MTNFPATTPTVRFYDDNAQQLFDQYQSLSFERVHGEWLHHLPTQPGLALDVGAGSGRDAKALAERGWQVMAIEPAEKLRTLGETYTHEGDVSWIDDTLPALNRVRQLSQRFQLILVSAVWMHLSPDEQQRALRVVSSLLAPGGLLVITYREGSNSDERQFHSVNMGMLDSWARDLALLPVQASHNNDQLGRQGVAWHLRVFRLPDDGTGALPSLRHIIVNDDKASSYKLGLLRSLTRLADTAPGIVMSRKEEWVTVPLGAVGLFWIKLFRPLLIDRDLRQAPGKKAMASLKMTSIV</sequence>
<dbReference type="CDD" id="cd02440">
    <property type="entry name" value="AdoMet_MTases"/>
    <property type="match status" value="1"/>
</dbReference>
<reference evidence="1 2" key="1">
    <citation type="submission" date="2016-10" db="EMBL/GenBank/DDBJ databases">
        <authorList>
            <person name="de Groot N.N."/>
        </authorList>
    </citation>
    <scope>NUCLEOTIDE SEQUENCE [LARGE SCALE GENOMIC DNA]</scope>
    <source>
        <strain evidence="1 2">558</strain>
    </source>
</reference>
<dbReference type="Pfam" id="PF13489">
    <property type="entry name" value="Methyltransf_23"/>
    <property type="match status" value="1"/>
</dbReference>
<dbReference type="RefSeq" id="WP_208596214.1">
    <property type="nucleotide sequence ID" value="NZ_FODB01000076.1"/>
</dbReference>
<protein>
    <submittedName>
        <fullName evidence="1">Methyltransferase domain-containing protein</fullName>
    </submittedName>
</protein>
<dbReference type="Proteomes" id="UP000199493">
    <property type="component" value="Unassembled WGS sequence"/>
</dbReference>
<dbReference type="AlphaFoldDB" id="A0A1H8P2C3"/>